<accession>A0A7S3RH43</accession>
<sequence length="149" mass="16873">MAASVTGLRAPSAKGRRQGPYAGMDLSAVVSTLESHWVVLEAELAEIKKDYVTMRSFTRKYGEYWSRSLATLRKLRVEKENLLKEIKFQMELFNLHIQQGRDLCYKLSQMASTIKTQPQHSTQQLSIEVVSPILANAQNPLAVSRHPND</sequence>
<protein>
    <submittedName>
        <fullName evidence="1">Uncharacterized protein</fullName>
    </submittedName>
</protein>
<organism evidence="1">
    <name type="scientific">Strombidinopsis acuminata</name>
    <dbReference type="NCBI Taxonomy" id="141414"/>
    <lineage>
        <taxon>Eukaryota</taxon>
        <taxon>Sar</taxon>
        <taxon>Alveolata</taxon>
        <taxon>Ciliophora</taxon>
        <taxon>Intramacronucleata</taxon>
        <taxon>Spirotrichea</taxon>
        <taxon>Choreotrichia</taxon>
        <taxon>Choreotrichida</taxon>
        <taxon>Strombidinopsidae</taxon>
        <taxon>Strombidinopsis</taxon>
    </lineage>
</organism>
<reference evidence="1" key="1">
    <citation type="submission" date="2021-01" db="EMBL/GenBank/DDBJ databases">
        <authorList>
            <person name="Corre E."/>
            <person name="Pelletier E."/>
            <person name="Niang G."/>
            <person name="Scheremetjew M."/>
            <person name="Finn R."/>
            <person name="Kale V."/>
            <person name="Holt S."/>
            <person name="Cochrane G."/>
            <person name="Meng A."/>
            <person name="Brown T."/>
            <person name="Cohen L."/>
        </authorList>
    </citation>
    <scope>NUCLEOTIDE SEQUENCE</scope>
    <source>
        <strain evidence="1">SPMC142</strain>
    </source>
</reference>
<evidence type="ECO:0000313" key="1">
    <source>
        <dbReference type="EMBL" id="CAE0523912.1"/>
    </source>
</evidence>
<name>A0A7S3RH43_9SPIT</name>
<dbReference type="AlphaFoldDB" id="A0A7S3RH43"/>
<proteinExistence type="predicted"/>
<dbReference type="EMBL" id="HBIQ01008921">
    <property type="protein sequence ID" value="CAE0523912.1"/>
    <property type="molecule type" value="Transcribed_RNA"/>
</dbReference>
<gene>
    <name evidence="1" type="ORF">SACU0126_LOCUS2978</name>
</gene>